<keyword evidence="1" id="KW-0521">NADP</keyword>
<dbReference type="Proteomes" id="UP000250235">
    <property type="component" value="Unassembled WGS sequence"/>
</dbReference>
<dbReference type="Gene3D" id="3.40.50.720">
    <property type="entry name" value="NAD(P)-binding Rossmann-like Domain"/>
    <property type="match status" value="1"/>
</dbReference>
<gene>
    <name evidence="4" type="ORF">F511_00483</name>
</gene>
<dbReference type="InterPro" id="IPR013154">
    <property type="entry name" value="ADH-like_N"/>
</dbReference>
<name>A0A2Z7BE15_9LAMI</name>
<reference evidence="4 5" key="1">
    <citation type="journal article" date="2015" name="Proc. Natl. Acad. Sci. U.S.A.">
        <title>The resurrection genome of Boea hygrometrica: A blueprint for survival of dehydration.</title>
        <authorList>
            <person name="Xiao L."/>
            <person name="Yang G."/>
            <person name="Zhang L."/>
            <person name="Yang X."/>
            <person name="Zhao S."/>
            <person name="Ji Z."/>
            <person name="Zhou Q."/>
            <person name="Hu M."/>
            <person name="Wang Y."/>
            <person name="Chen M."/>
            <person name="Xu Y."/>
            <person name="Jin H."/>
            <person name="Xiao X."/>
            <person name="Hu G."/>
            <person name="Bao F."/>
            <person name="Hu Y."/>
            <person name="Wan P."/>
            <person name="Li L."/>
            <person name="Deng X."/>
            <person name="Kuang T."/>
            <person name="Xiang C."/>
            <person name="Zhu J.K."/>
            <person name="Oliver M.J."/>
            <person name="He Y."/>
        </authorList>
    </citation>
    <scope>NUCLEOTIDE SEQUENCE [LARGE SCALE GENOMIC DNA]</scope>
    <source>
        <strain evidence="5">cv. XS01</strain>
    </source>
</reference>
<dbReference type="Pfam" id="PF00107">
    <property type="entry name" value="ADH_zinc_N"/>
    <property type="match status" value="1"/>
</dbReference>
<dbReference type="GO" id="GO:0008270">
    <property type="term" value="F:zinc ion binding"/>
    <property type="evidence" value="ECO:0007669"/>
    <property type="project" value="InterPro"/>
</dbReference>
<dbReference type="InterPro" id="IPR002364">
    <property type="entry name" value="Quin_OxRdtase/zeta-crystal_CS"/>
</dbReference>
<protein>
    <recommendedName>
        <fullName evidence="3">Enoyl reductase (ER) domain-containing protein</fullName>
    </recommendedName>
</protein>
<dbReference type="PANTHER" id="PTHR48106:SF8">
    <property type="entry name" value="OS02G0805600 PROTEIN"/>
    <property type="match status" value="1"/>
</dbReference>
<dbReference type="InterPro" id="IPR011032">
    <property type="entry name" value="GroES-like_sf"/>
</dbReference>
<dbReference type="SMART" id="SM00829">
    <property type="entry name" value="PKS_ER"/>
    <property type="match status" value="1"/>
</dbReference>
<evidence type="ECO:0000256" key="2">
    <source>
        <dbReference type="ARBA" id="ARBA00023002"/>
    </source>
</evidence>
<dbReference type="SUPFAM" id="SSF51735">
    <property type="entry name" value="NAD(P)-binding Rossmann-fold domains"/>
    <property type="match status" value="1"/>
</dbReference>
<keyword evidence="5" id="KW-1185">Reference proteome</keyword>
<dbReference type="GO" id="GO:0070402">
    <property type="term" value="F:NADPH binding"/>
    <property type="evidence" value="ECO:0007669"/>
    <property type="project" value="TreeGrafter"/>
</dbReference>
<dbReference type="InterPro" id="IPR036291">
    <property type="entry name" value="NAD(P)-bd_dom_sf"/>
</dbReference>
<dbReference type="SUPFAM" id="SSF50129">
    <property type="entry name" value="GroES-like"/>
    <property type="match status" value="1"/>
</dbReference>
<dbReference type="InterPro" id="IPR036410">
    <property type="entry name" value="HSP_DnaJ_Cys-rich_dom_sf"/>
</dbReference>
<evidence type="ECO:0000259" key="3">
    <source>
        <dbReference type="SMART" id="SM00829"/>
    </source>
</evidence>
<feature type="domain" description="Enoyl reductase (ER)" evidence="3">
    <location>
        <begin position="1"/>
        <end position="289"/>
    </location>
</feature>
<sequence>MIQVAAAGLDIFDTWCREGASSISSLFAKQLGYECSGNIVAIGSKVSKFKEGDEVCAILGCGGGYAEFVVVPESHALLIPSGVPLVLAAALPLASHLTFYTLSNLTDITADKSVLIHEAAGGVGTVALQYAKHVGCEVFAVVGTEQELQVCQKLGATFSINYKIQDFCERVKAETGEKGVDIILDLSGRDNFQKNLCCLARDGSLVTTRHHVKSQVDVDLSILVEKNTSVIGGNFHSLRFPLRRPIQSDVAAKFWPLIEAGHIKPIIGKIFNFSEAQDAHRALEQKRKVGAGAGRVRASKLESSESPNFAERMERAWLISQQPRPISCSSCNSQGHVECKWCSGTGFFIIGDNMLCQVPSRNTTCVICLGKGSACCSDCKGTGYRAKWLGEPPVSK</sequence>
<dbReference type="PANTHER" id="PTHR48106">
    <property type="entry name" value="QUINONE OXIDOREDUCTASE PIG3-RELATED"/>
    <property type="match status" value="1"/>
</dbReference>
<dbReference type="EMBL" id="KV007458">
    <property type="protein sequence ID" value="KZV31679.1"/>
    <property type="molecule type" value="Genomic_DNA"/>
</dbReference>
<accession>A0A2Z7BE15</accession>
<keyword evidence="2" id="KW-0560">Oxidoreductase</keyword>
<dbReference type="OrthoDB" id="535916at2759"/>
<dbReference type="InterPro" id="IPR020843">
    <property type="entry name" value="ER"/>
</dbReference>
<dbReference type="PROSITE" id="PS01162">
    <property type="entry name" value="QOR_ZETA_CRYSTAL"/>
    <property type="match status" value="1"/>
</dbReference>
<proteinExistence type="predicted"/>
<dbReference type="Pfam" id="PF08240">
    <property type="entry name" value="ADH_N"/>
    <property type="match status" value="1"/>
</dbReference>
<dbReference type="Gene3D" id="3.90.180.10">
    <property type="entry name" value="Medium-chain alcohol dehydrogenases, catalytic domain"/>
    <property type="match status" value="1"/>
</dbReference>
<evidence type="ECO:0000313" key="4">
    <source>
        <dbReference type="EMBL" id="KZV31679.1"/>
    </source>
</evidence>
<dbReference type="GO" id="GO:0016651">
    <property type="term" value="F:oxidoreductase activity, acting on NAD(P)H"/>
    <property type="evidence" value="ECO:0007669"/>
    <property type="project" value="TreeGrafter"/>
</dbReference>
<dbReference type="InterPro" id="IPR013149">
    <property type="entry name" value="ADH-like_C"/>
</dbReference>
<organism evidence="4 5">
    <name type="scientific">Dorcoceras hygrometricum</name>
    <dbReference type="NCBI Taxonomy" id="472368"/>
    <lineage>
        <taxon>Eukaryota</taxon>
        <taxon>Viridiplantae</taxon>
        <taxon>Streptophyta</taxon>
        <taxon>Embryophyta</taxon>
        <taxon>Tracheophyta</taxon>
        <taxon>Spermatophyta</taxon>
        <taxon>Magnoliopsida</taxon>
        <taxon>eudicotyledons</taxon>
        <taxon>Gunneridae</taxon>
        <taxon>Pentapetalae</taxon>
        <taxon>asterids</taxon>
        <taxon>lamiids</taxon>
        <taxon>Lamiales</taxon>
        <taxon>Gesneriaceae</taxon>
        <taxon>Didymocarpoideae</taxon>
        <taxon>Trichosporeae</taxon>
        <taxon>Loxocarpinae</taxon>
        <taxon>Dorcoceras</taxon>
    </lineage>
</organism>
<evidence type="ECO:0000256" key="1">
    <source>
        <dbReference type="ARBA" id="ARBA00022857"/>
    </source>
</evidence>
<dbReference type="SUPFAM" id="SSF57938">
    <property type="entry name" value="DnaJ/Hsp40 cysteine-rich domain"/>
    <property type="match status" value="1"/>
</dbReference>
<dbReference type="AlphaFoldDB" id="A0A2Z7BE15"/>
<evidence type="ECO:0000313" key="5">
    <source>
        <dbReference type="Proteomes" id="UP000250235"/>
    </source>
</evidence>